<dbReference type="Proteomes" id="UP000734511">
    <property type="component" value="Unassembled WGS sequence"/>
</dbReference>
<keyword evidence="4" id="KW-1185">Reference proteome</keyword>
<accession>A0ABX0ZK98</accession>
<dbReference type="Gene3D" id="1.10.260.40">
    <property type="entry name" value="lambda repressor-like DNA-binding domains"/>
    <property type="match status" value="1"/>
</dbReference>
<dbReference type="EMBL" id="JAATEJ010000004">
    <property type="protein sequence ID" value="NJP43237.1"/>
    <property type="molecule type" value="Genomic_DNA"/>
</dbReference>
<protein>
    <submittedName>
        <fullName evidence="3">Helix-turn-helix transcriptional regulator</fullName>
    </submittedName>
</protein>
<dbReference type="PROSITE" id="PS50943">
    <property type="entry name" value="HTH_CROC1"/>
    <property type="match status" value="1"/>
</dbReference>
<evidence type="ECO:0000259" key="2">
    <source>
        <dbReference type="PROSITE" id="PS50943"/>
    </source>
</evidence>
<dbReference type="SUPFAM" id="SSF47413">
    <property type="entry name" value="lambda repressor-like DNA-binding domains"/>
    <property type="match status" value="1"/>
</dbReference>
<organism evidence="3 4">
    <name type="scientific">Actinacidiphila epipremni</name>
    <dbReference type="NCBI Taxonomy" id="2053013"/>
    <lineage>
        <taxon>Bacteria</taxon>
        <taxon>Bacillati</taxon>
        <taxon>Actinomycetota</taxon>
        <taxon>Actinomycetes</taxon>
        <taxon>Kitasatosporales</taxon>
        <taxon>Streptomycetaceae</taxon>
        <taxon>Actinacidiphila</taxon>
    </lineage>
</organism>
<evidence type="ECO:0000313" key="3">
    <source>
        <dbReference type="EMBL" id="NJP43237.1"/>
    </source>
</evidence>
<dbReference type="RefSeq" id="WP_167982117.1">
    <property type="nucleotide sequence ID" value="NZ_JAATEJ010000004.1"/>
</dbReference>
<name>A0ABX0ZK98_9ACTN</name>
<dbReference type="InterPro" id="IPR001387">
    <property type="entry name" value="Cro/C1-type_HTH"/>
</dbReference>
<proteinExistence type="predicted"/>
<evidence type="ECO:0000313" key="4">
    <source>
        <dbReference type="Proteomes" id="UP000734511"/>
    </source>
</evidence>
<feature type="domain" description="HTH cro/C1-type" evidence="2">
    <location>
        <begin position="28"/>
        <end position="88"/>
    </location>
</feature>
<sequence>MDSFEDEEESDDVPEWTTHVMATLAAEVRRRRKERGMSAQELADACSAIGHPIPRNVIANMESGRRSVLPLVDVIVLAEALGTHPALLIYPLGHVSEVQRLPLQHPTATWDAMSWFTGESGFGLDAALVRAFRAKGRQESAAFNAWNDMRSHHDAARRATDPARREEAERDADQAIKRLKAAAASLRTTRSRIQRILGPTVSVPPGLETLTADIPDGKDSI</sequence>
<dbReference type="CDD" id="cd00093">
    <property type="entry name" value="HTH_XRE"/>
    <property type="match status" value="1"/>
</dbReference>
<comment type="caution">
    <text evidence="3">The sequence shown here is derived from an EMBL/GenBank/DDBJ whole genome shotgun (WGS) entry which is preliminary data.</text>
</comment>
<dbReference type="Pfam" id="PF13560">
    <property type="entry name" value="HTH_31"/>
    <property type="match status" value="1"/>
</dbReference>
<evidence type="ECO:0000256" key="1">
    <source>
        <dbReference type="SAM" id="MobiDB-lite"/>
    </source>
</evidence>
<dbReference type="SMART" id="SM00530">
    <property type="entry name" value="HTH_XRE"/>
    <property type="match status" value="1"/>
</dbReference>
<reference evidence="3 4" key="1">
    <citation type="submission" date="2020-03" db="EMBL/GenBank/DDBJ databases">
        <title>WGS of actinomycetes isolated from Thailand.</title>
        <authorList>
            <person name="Thawai C."/>
        </authorList>
    </citation>
    <scope>NUCLEOTIDE SEQUENCE [LARGE SCALE GENOMIC DNA]</scope>
    <source>
        <strain evidence="3 4">PRB2-1</strain>
    </source>
</reference>
<feature type="region of interest" description="Disordered" evidence="1">
    <location>
        <begin position="151"/>
        <end position="171"/>
    </location>
</feature>
<dbReference type="InterPro" id="IPR010982">
    <property type="entry name" value="Lambda_DNA-bd_dom_sf"/>
</dbReference>
<gene>
    <name evidence="3" type="ORF">HCN08_07450</name>
</gene>